<dbReference type="InterPro" id="IPR051970">
    <property type="entry name" value="TEL2_Regulation"/>
</dbReference>
<feature type="domain" description="Telomere length regulation protein conserved" evidence="3">
    <location>
        <begin position="580"/>
        <end position="688"/>
    </location>
</feature>
<dbReference type="InterPro" id="IPR016024">
    <property type="entry name" value="ARM-type_fold"/>
</dbReference>
<evidence type="ECO:0000313" key="4">
    <source>
        <dbReference type="EMBL" id="CCA19086.1"/>
    </source>
</evidence>
<feature type="compositionally biased region" description="Acidic residues" evidence="2">
    <location>
        <begin position="544"/>
        <end position="554"/>
    </location>
</feature>
<evidence type="ECO:0000256" key="1">
    <source>
        <dbReference type="ARBA" id="ARBA00006133"/>
    </source>
</evidence>
<dbReference type="SUPFAM" id="SSF48371">
    <property type="entry name" value="ARM repeat"/>
    <property type="match status" value="1"/>
</dbReference>
<reference evidence="4" key="1">
    <citation type="journal article" date="2011" name="PLoS Biol.">
        <title>Gene gain and loss during evolution of obligate parasitism in the white rust pathogen of Arabidopsis thaliana.</title>
        <authorList>
            <person name="Kemen E."/>
            <person name="Gardiner A."/>
            <person name="Schultz-Larsen T."/>
            <person name="Kemen A.C."/>
            <person name="Balmuth A.L."/>
            <person name="Robert-Seilaniantz A."/>
            <person name="Bailey K."/>
            <person name="Holub E."/>
            <person name="Studholme D.J."/>
            <person name="Maclean D."/>
            <person name="Jones J.D."/>
        </authorList>
    </citation>
    <scope>NUCLEOTIDE SEQUENCE</scope>
</reference>
<comment type="similarity">
    <text evidence="1">Belongs to the TEL2 family.</text>
</comment>
<dbReference type="PANTHER" id="PTHR15830:SF10">
    <property type="entry name" value="TELOMERE LENGTH REGULATION PROTEIN TEL2 HOMOLOG"/>
    <property type="match status" value="1"/>
</dbReference>
<dbReference type="Gene3D" id="1.25.40.720">
    <property type="entry name" value="Telomere length regulation protein 2, C-terminal domain"/>
    <property type="match status" value="2"/>
</dbReference>
<proteinExistence type="inferred from homology"/>
<evidence type="ECO:0000259" key="3">
    <source>
        <dbReference type="Pfam" id="PF10193"/>
    </source>
</evidence>
<dbReference type="GO" id="GO:0005829">
    <property type="term" value="C:cytosol"/>
    <property type="evidence" value="ECO:0007669"/>
    <property type="project" value="TreeGrafter"/>
</dbReference>
<dbReference type="Pfam" id="PF10193">
    <property type="entry name" value="Telomere_reg-2"/>
    <property type="match status" value="1"/>
</dbReference>
<dbReference type="AlphaFoldDB" id="F0WD14"/>
<dbReference type="InterPro" id="IPR038528">
    <property type="entry name" value="TEL2_C_sf"/>
</dbReference>
<protein>
    <submittedName>
        <fullName evidence="4">Telomere length regulation protein TEL2 putative</fullName>
    </submittedName>
</protein>
<evidence type="ECO:0000256" key="2">
    <source>
        <dbReference type="SAM" id="MobiDB-lite"/>
    </source>
</evidence>
<dbReference type="GO" id="GO:0042162">
    <property type="term" value="F:telomeric DNA binding"/>
    <property type="evidence" value="ECO:0007669"/>
    <property type="project" value="TreeGrafter"/>
</dbReference>
<organism evidence="4">
    <name type="scientific">Albugo laibachii Nc14</name>
    <dbReference type="NCBI Taxonomy" id="890382"/>
    <lineage>
        <taxon>Eukaryota</taxon>
        <taxon>Sar</taxon>
        <taxon>Stramenopiles</taxon>
        <taxon>Oomycota</taxon>
        <taxon>Peronosporomycetes</taxon>
        <taxon>Albuginales</taxon>
        <taxon>Albuginaceae</taxon>
        <taxon>Albugo</taxon>
    </lineage>
</organism>
<sequence>MMDTLNYWACDQSDPSQSGVSMSSRVDKQALEVYLVSQLEQLEVAAQCFDLDATVKCLSDLGSLLLHPDECSKKSRSLFIDHCYLEFTAKLIPLITGYWGSSLTQEIKQNYVDVFFTRVPSLQAFESLNALLTKRTDYTSGTHSNVDHNLDRKAAIDECIRLLHLIFMSNEKIHELVQQIFEMEAYLVHNHQGKKTPYMFDLATYFPKLCKVMLQVALEADEKDTTFEIDIFRFFCNKLKRTGRIGYLIKSWMQLLSEAKSTKHNTPNAFPSMKHIKLINNIPEACYEDLLSYLCTSSSHSFRDLSSEALSKLSSRWIFLSLFVSQTSENDHFRHIFTKKVVLKKPMDNIGTIKVVVDALNGIFYHSEFPGKSSKALRVIFGDFVHLWSQRDFSHGKDQFVLESVTCFIRYAMQYVLLDGRLSEKWILMLCKGVQVNLLQPLYTPERAPHLMTPMSQNYLDSSVQTIQEIGMQVGQTLSQFVSPVERLDFCLGGDDIVGRLNNTDLRSIRPVLHSPDPSDEMYRRHRIATKCSHLATDEIVLESDDESEHDEEISNSGSELSLSPYDMDDSEEDIEPPRPKYLKDLIIALQMENEREIEVAALTEAEVLIRKRPLDLDMHARTVAQLVLRLEDRYNITEFSDMKARALIALCTQSPVKVIPYCINQVLEKEQMLESRITILKCMKVAAYELSQTGAFGLNQPKDLLMENIEAGAVQKMRTRRWGFQRNPLASPKKNAFAEHALTFFYPMVYGYIHFRHQHTVAKTLSEMEHIFLSYLLHTLSCIVECSGNSAHTPSMAKVLLDFAWVERQHFQAGVRRQVLYCISRIFLVIPSYLVQQQLGEKLPIITQWLRRMQIEDPDAGCREAASLLTPSAELLSLSA</sequence>
<dbReference type="EMBL" id="FR824108">
    <property type="protein sequence ID" value="CCA19086.1"/>
    <property type="molecule type" value="Genomic_DNA"/>
</dbReference>
<dbReference type="HOGENOM" id="CLU_008764_0_0_1"/>
<dbReference type="GO" id="GO:0051879">
    <property type="term" value="F:Hsp90 protein binding"/>
    <property type="evidence" value="ECO:0007669"/>
    <property type="project" value="TreeGrafter"/>
</dbReference>
<dbReference type="GO" id="GO:0051083">
    <property type="term" value="P:'de novo' cotranslational protein folding"/>
    <property type="evidence" value="ECO:0007669"/>
    <property type="project" value="TreeGrafter"/>
</dbReference>
<reference evidence="4" key="2">
    <citation type="submission" date="2011-02" db="EMBL/GenBank/DDBJ databases">
        <authorList>
            <person name="MacLean D."/>
        </authorList>
    </citation>
    <scope>NUCLEOTIDE SEQUENCE</scope>
</reference>
<name>F0WD14_9STRA</name>
<feature type="region of interest" description="Disordered" evidence="2">
    <location>
        <begin position="544"/>
        <end position="576"/>
    </location>
</feature>
<accession>F0WD14</accession>
<gene>
    <name evidence="4" type="primary">AlNc14C63G4537</name>
    <name evidence="4" type="ORF">ALNC14_052290</name>
</gene>
<dbReference type="PANTHER" id="PTHR15830">
    <property type="entry name" value="TELOMERE LENGTH REGULATION PROTEIN TEL2 FAMILY MEMBER"/>
    <property type="match status" value="1"/>
</dbReference>
<dbReference type="InterPro" id="IPR019337">
    <property type="entry name" value="Telomere_length_regulation_dom"/>
</dbReference>